<organism evidence="2 3">
    <name type="scientific">Pseudorhizobium endolithicum</name>
    <dbReference type="NCBI Taxonomy" id="1191678"/>
    <lineage>
        <taxon>Bacteria</taxon>
        <taxon>Pseudomonadati</taxon>
        <taxon>Pseudomonadota</taxon>
        <taxon>Alphaproteobacteria</taxon>
        <taxon>Hyphomicrobiales</taxon>
        <taxon>Rhizobiaceae</taxon>
        <taxon>Rhizobium/Agrobacterium group</taxon>
        <taxon>Pseudorhizobium</taxon>
    </lineage>
</organism>
<evidence type="ECO:0000313" key="3">
    <source>
        <dbReference type="Proteomes" id="UP000606921"/>
    </source>
</evidence>
<dbReference type="InterPro" id="IPR019999">
    <property type="entry name" value="Anth_synth_I-like"/>
</dbReference>
<dbReference type="SUPFAM" id="SSF56322">
    <property type="entry name" value="ADC synthase"/>
    <property type="match status" value="1"/>
</dbReference>
<dbReference type="PANTHER" id="PTHR11236:SF50">
    <property type="entry name" value="AMINODEOXYCHORISMATE SYNTHASE COMPONENT 1"/>
    <property type="match status" value="1"/>
</dbReference>
<feature type="domain" description="Chorismate-utilising enzyme C-terminal" evidence="1">
    <location>
        <begin position="120"/>
        <end position="375"/>
    </location>
</feature>
<dbReference type="Gene3D" id="3.60.120.10">
    <property type="entry name" value="Anthranilate synthase"/>
    <property type="match status" value="1"/>
</dbReference>
<dbReference type="EMBL" id="CABFWF030000012">
    <property type="protein sequence ID" value="CAD7040992.1"/>
    <property type="molecule type" value="Genomic_DNA"/>
</dbReference>
<dbReference type="NCBIfam" id="NF005698">
    <property type="entry name" value="PRK07508.1"/>
    <property type="match status" value="1"/>
</dbReference>
<evidence type="ECO:0000313" key="2">
    <source>
        <dbReference type="EMBL" id="CAD7040992.1"/>
    </source>
</evidence>
<sequence>MTKHSPYVLFRDDKRSQSRLFRAPREIVIARAANHVLPALTRLEQARREGYWLAGYLSYEAGFVFEEKLRPLIVDDRETPLLAMGVFDAPAPDGHPLAAPPRSGERQPLLSDPRAAWDFAAYRTRFDRLHEHLRRGDIYQANLTMPVTARWSGDPHAAFWSLVSRQPVHYGALVDLGGGPVILSRSPELFFRVDEDRFIETHPMKGTAPRGATPEEDAAIVAAMLADEKTQAENRMIVDLLRNDISLVSEVGTLTVPKLFAIESYPTVHQMVSHVRAKLLPTAGLPEIMAALFPCGSITGAPKMWAMKILHDLEAGPRDLYCGAIGWCDPAGPMQFSVAIRTLALFNDGRAVFNVGGGIVFDSTAEAEYEECLLKAQFAVGKQAISH</sequence>
<dbReference type="Pfam" id="PF00425">
    <property type="entry name" value="Chorismate_bind"/>
    <property type="match status" value="1"/>
</dbReference>
<protein>
    <submittedName>
        <fullName evidence="2">Aminodeoxychorismate synthase</fullName>
    </submittedName>
</protein>
<dbReference type="Proteomes" id="UP000606921">
    <property type="component" value="Unassembled WGS sequence"/>
</dbReference>
<gene>
    <name evidence="2" type="ORF">REJC140_00952</name>
</gene>
<dbReference type="InterPro" id="IPR005802">
    <property type="entry name" value="ADC_synth_comp_1"/>
</dbReference>
<comment type="caution">
    <text evidence="2">The sequence shown here is derived from an EMBL/GenBank/DDBJ whole genome shotgun (WGS) entry which is preliminary data.</text>
</comment>
<accession>A0ABN7JPY2</accession>
<reference evidence="2 3" key="1">
    <citation type="submission" date="2020-11" db="EMBL/GenBank/DDBJ databases">
        <authorList>
            <person name="Lassalle F."/>
        </authorList>
    </citation>
    <scope>NUCLEOTIDE SEQUENCE [LARGE SCALE GENOMIC DNA]</scope>
    <source>
        <strain evidence="2 3">JC140</strain>
    </source>
</reference>
<proteinExistence type="predicted"/>
<dbReference type="InterPro" id="IPR005801">
    <property type="entry name" value="ADC_synthase"/>
</dbReference>
<dbReference type="InterPro" id="IPR015890">
    <property type="entry name" value="Chorismate_C"/>
</dbReference>
<dbReference type="PANTHER" id="PTHR11236">
    <property type="entry name" value="AMINOBENZOATE/ANTHRANILATE SYNTHASE"/>
    <property type="match status" value="1"/>
</dbReference>
<dbReference type="PRINTS" id="PR00095">
    <property type="entry name" value="ANTSNTHASEI"/>
</dbReference>
<dbReference type="NCBIfam" id="TIGR00553">
    <property type="entry name" value="pabB"/>
    <property type="match status" value="1"/>
</dbReference>
<name>A0ABN7JPY2_9HYPH</name>
<evidence type="ECO:0000259" key="1">
    <source>
        <dbReference type="Pfam" id="PF00425"/>
    </source>
</evidence>
<dbReference type="RefSeq" id="WP_142592925.1">
    <property type="nucleotide sequence ID" value="NZ_CABFWF030000012.1"/>
</dbReference>
<keyword evidence="3" id="KW-1185">Reference proteome</keyword>